<evidence type="ECO:0000256" key="8">
    <source>
        <dbReference type="SAM" id="MobiDB-lite"/>
    </source>
</evidence>
<dbReference type="Gene3D" id="3.30.565.10">
    <property type="entry name" value="Histidine kinase-like ATPase, C-terminal domain"/>
    <property type="match status" value="1"/>
</dbReference>
<feature type="region of interest" description="Disordered" evidence="8">
    <location>
        <begin position="1160"/>
        <end position="1218"/>
    </location>
</feature>
<comment type="subcellular location">
    <subcellularLocation>
        <location evidence="7">Mitochondrion matrix</location>
    </subcellularLocation>
</comment>
<evidence type="ECO:0000313" key="10">
    <source>
        <dbReference type="EMBL" id="THH15041.1"/>
    </source>
</evidence>
<keyword evidence="3 7" id="KW-0547">Nucleotide-binding</keyword>
<feature type="compositionally biased region" description="Low complexity" evidence="8">
    <location>
        <begin position="843"/>
        <end position="855"/>
    </location>
</feature>
<dbReference type="InterPro" id="IPR018955">
    <property type="entry name" value="BCDHK/PDK_N"/>
</dbReference>
<reference evidence="10 11" key="1">
    <citation type="submission" date="2019-02" db="EMBL/GenBank/DDBJ databases">
        <title>Genome sequencing of the rare red list fungi Bondarzewia mesenterica.</title>
        <authorList>
            <person name="Buettner E."/>
            <person name="Kellner H."/>
        </authorList>
    </citation>
    <scope>NUCLEOTIDE SEQUENCE [LARGE SCALE GENOMIC DNA]</scope>
    <source>
        <strain evidence="10 11">DSM 108281</strain>
    </source>
</reference>
<dbReference type="PANTHER" id="PTHR11947">
    <property type="entry name" value="PYRUVATE DEHYDROGENASE KINASE"/>
    <property type="match status" value="1"/>
</dbReference>
<dbReference type="Gene3D" id="1.20.140.20">
    <property type="entry name" value="Alpha-ketoacid/pyruvate dehydrogenase kinase, N-terminal domain"/>
    <property type="match status" value="1"/>
</dbReference>
<keyword evidence="4 7" id="KW-0418">Kinase</keyword>
<feature type="compositionally biased region" description="Low complexity" evidence="8">
    <location>
        <begin position="703"/>
        <end position="715"/>
    </location>
</feature>
<evidence type="ECO:0000256" key="4">
    <source>
        <dbReference type="ARBA" id="ARBA00022777"/>
    </source>
</evidence>
<dbReference type="GO" id="GO:0010906">
    <property type="term" value="P:regulation of glucose metabolic process"/>
    <property type="evidence" value="ECO:0007669"/>
    <property type="project" value="TreeGrafter"/>
</dbReference>
<comment type="similarity">
    <text evidence="1 7">Belongs to the PDK/BCKDK protein kinase family.</text>
</comment>
<feature type="region of interest" description="Disordered" evidence="8">
    <location>
        <begin position="362"/>
        <end position="386"/>
    </location>
</feature>
<evidence type="ECO:0000256" key="3">
    <source>
        <dbReference type="ARBA" id="ARBA00022741"/>
    </source>
</evidence>
<dbReference type="InterPro" id="IPR036784">
    <property type="entry name" value="AK/P_DHK_N_sf"/>
</dbReference>
<dbReference type="SUPFAM" id="SSF55874">
    <property type="entry name" value="ATPase domain of HSP90 chaperone/DNA topoisomerase II/histidine kinase"/>
    <property type="match status" value="1"/>
</dbReference>
<feature type="compositionally biased region" description="Polar residues" evidence="8">
    <location>
        <begin position="767"/>
        <end position="791"/>
    </location>
</feature>
<dbReference type="SUPFAM" id="SSF69012">
    <property type="entry name" value="alpha-ketoacid dehydrogenase kinase, N-terminal domain"/>
    <property type="match status" value="1"/>
</dbReference>
<feature type="compositionally biased region" description="Polar residues" evidence="8">
    <location>
        <begin position="528"/>
        <end position="545"/>
    </location>
</feature>
<feature type="compositionally biased region" description="Polar residues" evidence="8">
    <location>
        <begin position="725"/>
        <end position="738"/>
    </location>
</feature>
<dbReference type="InterPro" id="IPR039028">
    <property type="entry name" value="BCKD/PDK"/>
</dbReference>
<feature type="domain" description="Branched-chain alpha-ketoacid dehydrogenase kinase/Pyruvate dehydrogenase kinase N-terminal" evidence="9">
    <location>
        <begin position="43"/>
        <end position="203"/>
    </location>
</feature>
<feature type="compositionally biased region" description="Polar residues" evidence="8">
    <location>
        <begin position="648"/>
        <end position="659"/>
    </location>
</feature>
<dbReference type="PANTHER" id="PTHR11947:SF25">
    <property type="entry name" value="[PYRUVATE DEHYDROGENASE (ACETYL-TRANSFERRING)] KINASE 2, MITOCHONDRIAL"/>
    <property type="match status" value="1"/>
</dbReference>
<dbReference type="EC" id="2.7.11.-" evidence="7"/>
<dbReference type="Proteomes" id="UP000310158">
    <property type="component" value="Unassembled WGS sequence"/>
</dbReference>
<feature type="region of interest" description="Disordered" evidence="8">
    <location>
        <begin position="821"/>
        <end position="861"/>
    </location>
</feature>
<sequence length="1466" mass="162565">MLNSLRRPVKSFTQAAASRLLSTAAHFYQNRQLELYAAKQAQRLSLRQLVFYGRSMTEDRLIKNANYVRTELPVRIAHRLRDLQALPYVVVVQEGVAKVYELYWAAFEKFRRFPRIDTLADNVDFCSLLRELLDEHASVIPNLSLGLSLSSPHLAPDKLDSFMRRMLVSRISRRVLAEHHLALSEALSGHDRIPSGEGHVGIIFTGLRVERSIRKCARLLRESPHGSNSLPSGDVEWPEVIIDGHLDTKFSYIREHLEYIIFELLKNSMQAVVAKHSDISPLPPIRVTIVAGVNDISMRISDQGGGLLTPEIKSPSDLFSFSHVRNAARLENTRIGRLRIVSASPSGMKATVDEQVGRWQQERQGRATNGADLPDDASDPEVQAGVGHHPRLGIGLPMCNIFATYFGGSLEPVSLDGWGKGAFLLPTYLIDHVALITTGTDVYLRLPKLGTNLEAPQGEVLGSLLLRTSTPAIDEKVLMYLEGLKSSKSDIDTVKTPRTKASSIARSQVSGASWRQRGYRQGEEGEELSSNVQEGKQTTVGSMIQRNGVHEPRPEDEPGPRYESYGSSFGNFGPLPPDSAYGGDSTTGRAAGVPLPNTAASPSTKVRSSRAGSRASATQKARSIASRTQATDKDDPAVTAAEFLMSPQMDSQAASQIPNGNGGDTRPQSPRSHVSQAQSKRSSATQQARGSEKPSTVYPPLPQSQSGQSNFGGSQAMSHRRSHSRATSLSPSDSATNIHTRRLKSKEPTLQPVESVEGSQIDGGSRQAGSRQAHSRTNGVRSQAGASAMSGQNGGGQRPFSPYRHAPTKQDLLHAAIRGRSIISDASHPRVNGSTTKRSQLDPQSTPTPSRPQSPEVEMNEDEQQLVDDILHRGNARTPRTSYAATSVLEPEHVSHFHDMDLCILLHQLDDPAQHEIVKKAVRKAVKTRVKNLGITYDSDTIKQYRKSFHDHDPSVHLQSNYEPAYSSQDPPEWAKEIMQNMIVMQQRLERLGPKIDSLRTSQAGSSAIDGHKYRPQYMASDMEPYPQTPMTQTVNIQTQPTGTMGDESMFQPDTDMRIVESTHGQTLPGSMHHHDGSTHDLDEEYEDEDRTHLGHHLYGMAPTTEGDDTRLQGLSEYVDRNDSPGQQFLEEEIYKLRVRPGGSQSAVSHKTWELARDNEDGYIDDPDARAVTESGMPEIPDSNGYGDPRVPSPSLPPNAVDSRDGGQVWQPDEPPQPPAWQRIHQRLLNWAIVWPLTELDTALNSTTRGNQVDEVALSIWSTQTYKRYVRSKMTDSPPGRVDRLFVPPNMADAISNAVFNGRHGDASGMLRDLWQPFGLEGMPRLLIVLAKHRSDANHWVVHRFSLPDGTLTTYDSYPERCLPDGRPLGWWFAIRIAWPNTIYPSPDHLMQKMVRLHRPMQLGIDNSVAAAGIWRNLLMGSRAERSLDLERLRDLINTEVKNLRQRKLMGKLSVGAPRQNWEDMN</sequence>
<feature type="compositionally biased region" description="Polar residues" evidence="8">
    <location>
        <begin position="666"/>
        <end position="689"/>
    </location>
</feature>
<evidence type="ECO:0000313" key="11">
    <source>
        <dbReference type="Proteomes" id="UP000310158"/>
    </source>
</evidence>
<dbReference type="EMBL" id="SGPL01000233">
    <property type="protein sequence ID" value="THH15041.1"/>
    <property type="molecule type" value="Genomic_DNA"/>
</dbReference>
<evidence type="ECO:0000256" key="5">
    <source>
        <dbReference type="ARBA" id="ARBA00022840"/>
    </source>
</evidence>
<dbReference type="GO" id="GO:0005759">
    <property type="term" value="C:mitochondrial matrix"/>
    <property type="evidence" value="ECO:0007669"/>
    <property type="project" value="UniProtKB-SubCell"/>
</dbReference>
<evidence type="ECO:0000256" key="7">
    <source>
        <dbReference type="RuleBase" id="RU366032"/>
    </source>
</evidence>
<dbReference type="InterPro" id="IPR036890">
    <property type="entry name" value="HATPase_C_sf"/>
</dbReference>
<gene>
    <name evidence="10" type="ORF">EW146_g5379</name>
</gene>
<keyword evidence="2 7" id="KW-0808">Transferase</keyword>
<dbReference type="Pfam" id="PF10436">
    <property type="entry name" value="BCDHK_Adom3"/>
    <property type="match status" value="1"/>
</dbReference>
<evidence type="ECO:0000256" key="1">
    <source>
        <dbReference type="ARBA" id="ARBA00006155"/>
    </source>
</evidence>
<dbReference type="OrthoDB" id="2562444at2759"/>
<evidence type="ECO:0000259" key="9">
    <source>
        <dbReference type="Pfam" id="PF10436"/>
    </source>
</evidence>
<feature type="compositionally biased region" description="Polar residues" evidence="8">
    <location>
        <begin position="499"/>
        <end position="513"/>
    </location>
</feature>
<protein>
    <recommendedName>
        <fullName evidence="7">Protein-serine/threonine kinase</fullName>
        <ecNumber evidence="7">2.7.11.-</ecNumber>
    </recommendedName>
</protein>
<name>A0A4S4LTS0_9AGAM</name>
<dbReference type="GO" id="GO:0005524">
    <property type="term" value="F:ATP binding"/>
    <property type="evidence" value="ECO:0007669"/>
    <property type="project" value="UniProtKB-UniRule"/>
</dbReference>
<feature type="compositionally biased region" description="Basic and acidic residues" evidence="8">
    <location>
        <begin position="548"/>
        <end position="560"/>
    </location>
</feature>
<evidence type="ECO:0000256" key="2">
    <source>
        <dbReference type="ARBA" id="ARBA00022679"/>
    </source>
</evidence>
<organism evidence="10 11">
    <name type="scientific">Bondarzewia mesenterica</name>
    <dbReference type="NCBI Taxonomy" id="1095465"/>
    <lineage>
        <taxon>Eukaryota</taxon>
        <taxon>Fungi</taxon>
        <taxon>Dikarya</taxon>
        <taxon>Basidiomycota</taxon>
        <taxon>Agaricomycotina</taxon>
        <taxon>Agaricomycetes</taxon>
        <taxon>Russulales</taxon>
        <taxon>Bondarzewiaceae</taxon>
        <taxon>Bondarzewia</taxon>
    </lineage>
</organism>
<evidence type="ECO:0000256" key="6">
    <source>
        <dbReference type="ARBA" id="ARBA00023128"/>
    </source>
</evidence>
<dbReference type="GO" id="GO:0004740">
    <property type="term" value="F:pyruvate dehydrogenase (acetyl-transferring) kinase activity"/>
    <property type="evidence" value="ECO:0007669"/>
    <property type="project" value="TreeGrafter"/>
</dbReference>
<feature type="compositionally biased region" description="Polar residues" evidence="8">
    <location>
        <begin position="618"/>
        <end position="629"/>
    </location>
</feature>
<feature type="compositionally biased region" description="Polar residues" evidence="8">
    <location>
        <begin position="832"/>
        <end position="842"/>
    </location>
</feature>
<keyword evidence="11" id="KW-1185">Reference proteome</keyword>
<accession>A0A4S4LTS0</accession>
<keyword evidence="6 7" id="KW-0496">Mitochondrion</keyword>
<proteinExistence type="inferred from homology"/>
<feature type="region of interest" description="Disordered" evidence="8">
    <location>
        <begin position="492"/>
        <end position="805"/>
    </location>
</feature>
<comment type="caution">
    <text evidence="10">The sequence shown here is derived from an EMBL/GenBank/DDBJ whole genome shotgun (WGS) entry which is preliminary data.</text>
</comment>
<keyword evidence="5 7" id="KW-0067">ATP-binding</keyword>